<keyword evidence="3" id="KW-1185">Reference proteome</keyword>
<dbReference type="Proteomes" id="UP000502894">
    <property type="component" value="Chromosome"/>
</dbReference>
<feature type="compositionally biased region" description="Basic and acidic residues" evidence="1">
    <location>
        <begin position="469"/>
        <end position="478"/>
    </location>
</feature>
<feature type="region of interest" description="Disordered" evidence="1">
    <location>
        <begin position="463"/>
        <end position="514"/>
    </location>
</feature>
<sequence length="514" mass="57338">MPDKRFKIVSSTIDQDQYDVAAQWAKTFLHNSTDDVAIKMSQLVMACVAMGDFKTRAYMSKSSELQAPSDQLTVADYLSHASRIILDYQDMSESNRAELLAYFPAPGETNTVFARSATHNVFRTERSVFEGKGVLLGVTGQLPSILKESRDFGVNIAMGGAGENNHYGKKISANGFSGHLYFHLNKEQNILLVGLEQSAPAASPLELLKGAKKYSEVEQQDTDQFGQGHSLIGASDTYTAAGSLYFSNPVYQAKLVLEKGCFPPEKYGAMKVIITDENWPAIKYYLERLRYIISTGSQEILTEQLLEKPTSAISYEKDFLSYIALNFDAYLKQIYQVFILQSESSADERILFEKLQTDLLVIIKKLQIGTLDSYDEFNLLVNQIATNPDTPEEYCQAIARISALFKLHLEIDPKLKQTQVTPEYQFGDITRTMLGKISGEEGYKFGDVTRFVVCCVTPTPSVPTASLSEQDKQEEPAKKTTGYRFGDYTRSLFGSGKTSETPEPPQDNINKPGF</sequence>
<gene>
    <name evidence="2" type="ORF">TUM19329_08020</name>
</gene>
<organism evidence="2 3">
    <name type="scientific">Legionella antarctica</name>
    <dbReference type="NCBI Taxonomy" id="2708020"/>
    <lineage>
        <taxon>Bacteria</taxon>
        <taxon>Pseudomonadati</taxon>
        <taxon>Pseudomonadota</taxon>
        <taxon>Gammaproteobacteria</taxon>
        <taxon>Legionellales</taxon>
        <taxon>Legionellaceae</taxon>
        <taxon>Legionella</taxon>
    </lineage>
</organism>
<dbReference type="EMBL" id="AP022839">
    <property type="protein sequence ID" value="BCA94441.1"/>
    <property type="molecule type" value="Genomic_DNA"/>
</dbReference>
<evidence type="ECO:0000256" key="1">
    <source>
        <dbReference type="SAM" id="MobiDB-lite"/>
    </source>
</evidence>
<dbReference type="AlphaFoldDB" id="A0A6F8T1V1"/>
<dbReference type="KEGG" id="lant:TUM19329_08020"/>
<name>A0A6F8T1V1_9GAMM</name>
<evidence type="ECO:0000313" key="3">
    <source>
        <dbReference type="Proteomes" id="UP000502894"/>
    </source>
</evidence>
<protein>
    <submittedName>
        <fullName evidence="2">Uncharacterized protein</fullName>
    </submittedName>
</protein>
<dbReference type="RefSeq" id="WP_173236339.1">
    <property type="nucleotide sequence ID" value="NZ_AP022839.1"/>
</dbReference>
<accession>A0A6F8T1V1</accession>
<evidence type="ECO:0000313" key="2">
    <source>
        <dbReference type="EMBL" id="BCA94441.1"/>
    </source>
</evidence>
<proteinExistence type="predicted"/>
<reference evidence="2" key="1">
    <citation type="journal article" date="2020" name="Microbiol. Resour. Announc.">
        <title>Complete Genome Sequence of Novel Psychrotolerant Legionella Strain TUM19329, Isolated from Antarctic Lake Sediment.</title>
        <authorList>
            <person name="Shimada S."/>
            <person name="Nakai R."/>
            <person name="Aoki K."/>
            <person name="Shimoeda N."/>
            <person name="Ohno G."/>
            <person name="Miyazaki Y."/>
            <person name="Kudoh S."/>
            <person name="Imura S."/>
            <person name="Watanabe K."/>
            <person name="Ishii Y."/>
            <person name="Tateda K."/>
        </authorList>
    </citation>
    <scope>NUCLEOTIDE SEQUENCE [LARGE SCALE GENOMIC DNA]</scope>
    <source>
        <strain evidence="2">TUM19329</strain>
    </source>
</reference>